<dbReference type="OrthoDB" id="205662at2759"/>
<gene>
    <name evidence="1" type="ORF">MENT_LOCUS37615</name>
</gene>
<comment type="caution">
    <text evidence="1">The sequence shown here is derived from an EMBL/GenBank/DDBJ whole genome shotgun (WGS) entry which is preliminary data.</text>
</comment>
<proteinExistence type="predicted"/>
<reference evidence="1 2" key="1">
    <citation type="submission" date="2020-08" db="EMBL/GenBank/DDBJ databases">
        <authorList>
            <person name="Koutsovoulos G."/>
            <person name="Danchin GJ E."/>
        </authorList>
    </citation>
    <scope>NUCLEOTIDE SEQUENCE [LARGE SCALE GENOMIC DNA]</scope>
</reference>
<organism evidence="1 2">
    <name type="scientific">Meloidogyne enterolobii</name>
    <name type="common">Root-knot nematode worm</name>
    <name type="synonym">Meloidogyne mayaguensis</name>
    <dbReference type="NCBI Taxonomy" id="390850"/>
    <lineage>
        <taxon>Eukaryota</taxon>
        <taxon>Metazoa</taxon>
        <taxon>Ecdysozoa</taxon>
        <taxon>Nematoda</taxon>
        <taxon>Chromadorea</taxon>
        <taxon>Rhabditida</taxon>
        <taxon>Tylenchina</taxon>
        <taxon>Tylenchomorpha</taxon>
        <taxon>Tylenchoidea</taxon>
        <taxon>Meloidogynidae</taxon>
        <taxon>Meloidogyninae</taxon>
        <taxon>Meloidogyne</taxon>
    </lineage>
</organism>
<accession>A0A6V7WDX8</accession>
<sequence>MKYQAADPKGKILELLRKCMIKRTETLTDPAIVDMIDIPTLLEHINTYITRFYITTNEGHDSDASVKETSKLLFICVQRIVVKKKYSILNYLDHLPENSHIVLYVKRCVRAVGKRNTTGDEKTPDGTPPFMEEMEKLFARIDDDIFSGAVEDLYNFMDIHPEQNANLEQFMSKCIYASLIRKAFVEIRKCRLERKPLIPGDSVRRILPEETLSYLDKNNQIIACIDEFTALLSGSPAATLGQPHQKSTPPS</sequence>
<name>A0A6V7WDX8_MELEN</name>
<dbReference type="EMBL" id="CAJEWN010000536">
    <property type="protein sequence ID" value="CAD2185206.1"/>
    <property type="molecule type" value="Genomic_DNA"/>
</dbReference>
<dbReference type="AlphaFoldDB" id="A0A6V7WDX8"/>
<evidence type="ECO:0000313" key="2">
    <source>
        <dbReference type="Proteomes" id="UP000580250"/>
    </source>
</evidence>
<dbReference type="Proteomes" id="UP000580250">
    <property type="component" value="Unassembled WGS sequence"/>
</dbReference>
<evidence type="ECO:0000313" key="1">
    <source>
        <dbReference type="EMBL" id="CAD2185206.1"/>
    </source>
</evidence>
<protein>
    <submittedName>
        <fullName evidence="1">Uncharacterized protein</fullName>
    </submittedName>
</protein>